<dbReference type="AlphaFoldDB" id="A0A813XVR0"/>
<dbReference type="EMBL" id="CAJOBC010001157">
    <property type="protein sequence ID" value="CAF3659848.1"/>
    <property type="molecule type" value="Genomic_DNA"/>
</dbReference>
<sequence>MDSCSSIEQQFYRTLTAFNSRSANKNDREKACENIQILWKTMKSTEELIDHLLIVINGVLNYGKHWRIDVLENRPNNIIKNQLITSNEILKIYNMLLVTPDFDRQRLCLSLNVTLFNRFNYEHLYILAVPPVSSIIGTSDSSLHTRSSYGNVRFHIPFRSIINQYPNAYCLGTRKFDKEYCHTILLANNQLKTIYGFGEEFPLLNESSSLIHLSPSNNITESTYWKRYRSKIDEAWDQIDFCIPIPDQLLFDPQQIEIKIDFIDHEKDLCIPSLKARRRNINNWKCENLTAHDAMIEFVRRSLEIKNSKFFDSLEPLFDEDLWKKLQDIRQERLLST</sequence>
<gene>
    <name evidence="1" type="ORF">GPM918_LOCUS7181</name>
    <name evidence="2" type="ORF">SRO942_LOCUS7181</name>
</gene>
<evidence type="ECO:0000313" key="1">
    <source>
        <dbReference type="EMBL" id="CAF0872609.1"/>
    </source>
</evidence>
<reference evidence="1" key="1">
    <citation type="submission" date="2021-02" db="EMBL/GenBank/DDBJ databases">
        <authorList>
            <person name="Nowell W R."/>
        </authorList>
    </citation>
    <scope>NUCLEOTIDE SEQUENCE</scope>
</reference>
<name>A0A813XVR0_9BILA</name>
<keyword evidence="3" id="KW-1185">Reference proteome</keyword>
<dbReference type="Proteomes" id="UP000663829">
    <property type="component" value="Unassembled WGS sequence"/>
</dbReference>
<accession>A0A813XVR0</accession>
<dbReference type="OrthoDB" id="10025782at2759"/>
<evidence type="ECO:0000313" key="2">
    <source>
        <dbReference type="EMBL" id="CAF3659848.1"/>
    </source>
</evidence>
<comment type="caution">
    <text evidence="1">The sequence shown here is derived from an EMBL/GenBank/DDBJ whole genome shotgun (WGS) entry which is preliminary data.</text>
</comment>
<organism evidence="1 3">
    <name type="scientific">Didymodactylos carnosus</name>
    <dbReference type="NCBI Taxonomy" id="1234261"/>
    <lineage>
        <taxon>Eukaryota</taxon>
        <taxon>Metazoa</taxon>
        <taxon>Spiralia</taxon>
        <taxon>Gnathifera</taxon>
        <taxon>Rotifera</taxon>
        <taxon>Eurotatoria</taxon>
        <taxon>Bdelloidea</taxon>
        <taxon>Philodinida</taxon>
        <taxon>Philodinidae</taxon>
        <taxon>Didymodactylos</taxon>
    </lineage>
</organism>
<proteinExistence type="predicted"/>
<evidence type="ECO:0000313" key="3">
    <source>
        <dbReference type="Proteomes" id="UP000663829"/>
    </source>
</evidence>
<dbReference type="EMBL" id="CAJNOQ010001157">
    <property type="protein sequence ID" value="CAF0872609.1"/>
    <property type="molecule type" value="Genomic_DNA"/>
</dbReference>
<protein>
    <submittedName>
        <fullName evidence="1">Uncharacterized protein</fullName>
    </submittedName>
</protein>
<dbReference type="Proteomes" id="UP000681722">
    <property type="component" value="Unassembled WGS sequence"/>
</dbReference>